<proteinExistence type="predicted"/>
<dbReference type="AlphaFoldDB" id="F0XX98"/>
<name>F0XX98_AURAN</name>
<dbReference type="PANTHER" id="PTHR35791:SF1">
    <property type="entry name" value="UPF0754 MEMBRANE PROTEIN YHEB"/>
    <property type="match status" value="1"/>
</dbReference>
<dbReference type="RefSeq" id="XP_009032161.1">
    <property type="nucleotide sequence ID" value="XM_009033913.1"/>
</dbReference>
<keyword evidence="2" id="KW-1185">Reference proteome</keyword>
<evidence type="ECO:0000313" key="2">
    <source>
        <dbReference type="Proteomes" id="UP000002729"/>
    </source>
</evidence>
<dbReference type="EMBL" id="GL833120">
    <property type="protein sequence ID" value="EGB12536.1"/>
    <property type="molecule type" value="Genomic_DNA"/>
</dbReference>
<protein>
    <submittedName>
        <fullName evidence="1">Uncharacterized protein</fullName>
    </submittedName>
</protein>
<gene>
    <name evidence="1" type="ORF">AURANDRAFT_11820</name>
</gene>
<organism evidence="2">
    <name type="scientific">Aureococcus anophagefferens</name>
    <name type="common">Harmful bloom alga</name>
    <dbReference type="NCBI Taxonomy" id="44056"/>
    <lineage>
        <taxon>Eukaryota</taxon>
        <taxon>Sar</taxon>
        <taxon>Stramenopiles</taxon>
        <taxon>Ochrophyta</taxon>
        <taxon>Pelagophyceae</taxon>
        <taxon>Pelagomonadales</taxon>
        <taxon>Pelagomonadaceae</taxon>
        <taxon>Aureococcus</taxon>
    </lineage>
</organism>
<feature type="non-terminal residue" evidence="1">
    <location>
        <position position="1"/>
    </location>
</feature>
<dbReference type="KEGG" id="aaf:AURANDRAFT_11820"/>
<reference evidence="1 2" key="1">
    <citation type="journal article" date="2011" name="Proc. Natl. Acad. Sci. U.S.A.">
        <title>Niche of harmful alga Aureococcus anophagefferens revealed through ecogenomics.</title>
        <authorList>
            <person name="Gobler C.J."/>
            <person name="Berry D.L."/>
            <person name="Dyhrman S.T."/>
            <person name="Wilhelm S.W."/>
            <person name="Salamov A."/>
            <person name="Lobanov A.V."/>
            <person name="Zhang Y."/>
            <person name="Collier J.L."/>
            <person name="Wurch L.L."/>
            <person name="Kustka A.B."/>
            <person name="Dill B.D."/>
            <person name="Shah M."/>
            <person name="VerBerkmoes N.C."/>
            <person name="Kuo A."/>
            <person name="Terry A."/>
            <person name="Pangilinan J."/>
            <person name="Lindquist E.A."/>
            <person name="Lucas S."/>
            <person name="Paulsen I.T."/>
            <person name="Hattenrath-Lehmann T.K."/>
            <person name="Talmage S.C."/>
            <person name="Walker E.A."/>
            <person name="Koch F."/>
            <person name="Burson A.M."/>
            <person name="Marcoval M.A."/>
            <person name="Tang Y.Z."/>
            <person name="Lecleir G.R."/>
            <person name="Coyne K.J."/>
            <person name="Berg G.M."/>
            <person name="Bertrand E.M."/>
            <person name="Saito M.A."/>
            <person name="Gladyshev V.N."/>
            <person name="Grigoriev I.V."/>
        </authorList>
    </citation>
    <scope>NUCLEOTIDE SEQUENCE [LARGE SCALE GENOMIC DNA]</scope>
    <source>
        <strain evidence="2">CCMP 1984</strain>
    </source>
</reference>
<dbReference type="PANTHER" id="PTHR35791">
    <property type="entry name" value="UPF0754 MEMBRANE PROTEIN YHEB"/>
    <property type="match status" value="1"/>
</dbReference>
<accession>F0XX98</accession>
<dbReference type="GeneID" id="20218100"/>
<dbReference type="InParanoid" id="F0XX98"/>
<sequence length="357" mass="38888">YWTIPVVAAAVGFGTNYVQMLFYPIDYIGLELWRLKDSPWGLFGWQGVVPTKCEQMSARLVDVITAKLLSLPEAFGRIDACALGGLLCGPVADAIARDAGPAWAFMLRPALPWALARCVRAMQRDIDDILDLEHVVSTAFLRDKSVLVDLFQDVARVELDFLVRSGLGFGFLFGVGQAAVWLYHPYRVLLPLAGSVVGYATNWVAIKLVFEPVEPVDVLGMEVQGLFEKRQPEVSDAFAAFLRARVLTSPRLLAELVDGDRAPRLRALLRRELPFVVPDSVLDAAIGGIRAVAAAERHGAHDLIDASLDLEADLSAKLKALPSAEFENLLHPVFQEDEFTLILVGGVLGAGAGMAQL</sequence>
<dbReference type="Proteomes" id="UP000002729">
    <property type="component" value="Unassembled WGS sequence"/>
</dbReference>
<dbReference type="OMA" id="MAHICID"/>
<dbReference type="OrthoDB" id="410754at2759"/>
<feature type="non-terminal residue" evidence="1">
    <location>
        <position position="357"/>
    </location>
</feature>
<evidence type="ECO:0000313" key="1">
    <source>
        <dbReference type="EMBL" id="EGB12536.1"/>
    </source>
</evidence>
<dbReference type="eggNOG" id="ENOG502RMTT">
    <property type="taxonomic scope" value="Eukaryota"/>
</dbReference>